<keyword evidence="4" id="KW-0732">Signal</keyword>
<feature type="transmembrane region" description="Helical" evidence="13">
    <location>
        <begin position="621"/>
        <end position="643"/>
    </location>
</feature>
<keyword evidence="5 13" id="KW-1133">Transmembrane helix</keyword>
<dbReference type="PANTHER" id="PTHR24061">
    <property type="entry name" value="CALCIUM-SENSING RECEPTOR-RELATED"/>
    <property type="match status" value="1"/>
</dbReference>
<feature type="transmembrane region" description="Helical" evidence="13">
    <location>
        <begin position="588"/>
        <end position="609"/>
    </location>
</feature>
<accession>A0AAD1T615</accession>
<dbReference type="InterPro" id="IPR038550">
    <property type="entry name" value="GPCR_3_9-Cys_sf"/>
</dbReference>
<dbReference type="GO" id="GO:0050916">
    <property type="term" value="P:sensory perception of sweet taste"/>
    <property type="evidence" value="ECO:0007669"/>
    <property type="project" value="TreeGrafter"/>
</dbReference>
<keyword evidence="16" id="KW-1185">Reference proteome</keyword>
<dbReference type="Gene3D" id="3.40.50.2300">
    <property type="match status" value="2"/>
</dbReference>
<sequence>MQGLASLKDMSYFVVLTAFLYISYYTTRTLGESHGSIQSTFFTTPGEFKIGGLFSVHERVKLIENKRKNEISVCQSVNLYEFTGLLAMKFAVDEINNSSSLLPCTRLGYEIYDICSTPVVAVQGALRFLSERNGSTLQVLCNYMNYSTRVIAVIGPSTSEMVVSTGKLFSYFYLPQISFEVSSEKFNDKATFRSFFRTVPSDFLFAKGIVKLMKEFQWNWIALVGSSDDYGIQGTLEFANQAFKNSICIAYQAYIPKDTNDSAINRSLHEIILGIKQSKVNVTVMITSLHETQIFLNNAIECQLKMVWIASTSWSLSQTIQQLPGIQNIGTFIGFAVKSNILPGFDDYVHNQLSLIQQGSLLRNATSPKQNIGQQVLSEVPDLQEKCNLLSPENITEILAADSLNLAYRVYVAVYSIGNALHYILNGSDSNCSNSASKIFPHQLLKKIQTQSFNLNGESFSFDPYGNPNTGYDIVTWRFSGRSSFLIVGDFQQQLNIRRSMIGWYSTKIPQSTCSRECSAGQIKITEGFHTCCFECLTCPEGTFVNASGQLLLCALYIFSAAPFSVASIEVEAMEIYLSCQYEPVLQFSLMFGYNGLLVLVSFLCSFMAETPINQYNSARDITFAMLTMILAWIIFIPTYVSTPAAYKPLIQMVFILGSCLGILAALFFPKCYIVLYKKELNINEYFGICDEKNNFENNVK</sequence>
<evidence type="ECO:0000256" key="6">
    <source>
        <dbReference type="ARBA" id="ARBA00023040"/>
    </source>
</evidence>
<evidence type="ECO:0000256" key="13">
    <source>
        <dbReference type="SAM" id="Phobius"/>
    </source>
</evidence>
<dbReference type="InterPro" id="IPR028082">
    <property type="entry name" value="Peripla_BP_I"/>
</dbReference>
<dbReference type="GO" id="GO:0004930">
    <property type="term" value="F:G protein-coupled receptor activity"/>
    <property type="evidence" value="ECO:0007669"/>
    <property type="project" value="UniProtKB-KW"/>
</dbReference>
<dbReference type="SUPFAM" id="SSF53822">
    <property type="entry name" value="Periplasmic binding protein-like I"/>
    <property type="match status" value="1"/>
</dbReference>
<evidence type="ECO:0000256" key="4">
    <source>
        <dbReference type="ARBA" id="ARBA00022729"/>
    </source>
</evidence>
<keyword evidence="9" id="KW-0325">Glycoprotein</keyword>
<dbReference type="InterPro" id="IPR000337">
    <property type="entry name" value="GPCR_3"/>
</dbReference>
<dbReference type="PANTHER" id="PTHR24061:SF435">
    <property type="entry name" value="TASTE RECEPTOR TYPE 1 MEMBER 3"/>
    <property type="match status" value="1"/>
</dbReference>
<dbReference type="Pfam" id="PF01094">
    <property type="entry name" value="ANF_receptor"/>
    <property type="match status" value="1"/>
</dbReference>
<feature type="transmembrane region" description="Helical" evidence="13">
    <location>
        <begin position="649"/>
        <end position="669"/>
    </location>
</feature>
<dbReference type="PROSITE" id="PS50259">
    <property type="entry name" value="G_PROTEIN_RECEP_F3_4"/>
    <property type="match status" value="1"/>
</dbReference>
<evidence type="ECO:0000256" key="3">
    <source>
        <dbReference type="ARBA" id="ARBA00022692"/>
    </source>
</evidence>
<evidence type="ECO:0000259" key="14">
    <source>
        <dbReference type="PROSITE" id="PS50259"/>
    </source>
</evidence>
<comment type="subcellular location">
    <subcellularLocation>
        <location evidence="1">Cell membrane</location>
        <topology evidence="1">Multi-pass membrane protein</topology>
    </subcellularLocation>
</comment>
<keyword evidence="8 15" id="KW-0675">Receptor</keyword>
<dbReference type="FunFam" id="2.10.50.30:FF:000004">
    <property type="entry name" value="Taste receptor type 1 member 3-like protein"/>
    <property type="match status" value="1"/>
</dbReference>
<dbReference type="PRINTS" id="PR00248">
    <property type="entry name" value="GPCRMGR"/>
</dbReference>
<evidence type="ECO:0000256" key="12">
    <source>
        <dbReference type="ARBA" id="ARBA00040705"/>
    </source>
</evidence>
<reference evidence="15" key="1">
    <citation type="submission" date="2022-03" db="EMBL/GenBank/DDBJ databases">
        <authorList>
            <person name="Alioto T."/>
            <person name="Alioto T."/>
            <person name="Gomez Garrido J."/>
        </authorList>
    </citation>
    <scope>NUCLEOTIDE SEQUENCE</scope>
</reference>
<dbReference type="Pfam" id="PF00003">
    <property type="entry name" value="7tm_3"/>
    <property type="match status" value="1"/>
</dbReference>
<feature type="domain" description="G-protein coupled receptors family 3 profile" evidence="14">
    <location>
        <begin position="550"/>
        <end position="683"/>
    </location>
</feature>
<dbReference type="GO" id="GO:0050917">
    <property type="term" value="P:sensory perception of umami taste"/>
    <property type="evidence" value="ECO:0007669"/>
    <property type="project" value="TreeGrafter"/>
</dbReference>
<evidence type="ECO:0000256" key="8">
    <source>
        <dbReference type="ARBA" id="ARBA00023170"/>
    </source>
</evidence>
<gene>
    <name evidence="15" type="ORF">PECUL_23A023446</name>
</gene>
<dbReference type="EMBL" id="OW240921">
    <property type="protein sequence ID" value="CAH2319955.1"/>
    <property type="molecule type" value="Genomic_DNA"/>
</dbReference>
<name>A0AAD1T615_PELCU</name>
<dbReference type="PRINTS" id="PR00592">
    <property type="entry name" value="CASENSINGR"/>
</dbReference>
<dbReference type="AlphaFoldDB" id="A0AAD1T615"/>
<evidence type="ECO:0000256" key="7">
    <source>
        <dbReference type="ARBA" id="ARBA00023136"/>
    </source>
</evidence>
<evidence type="ECO:0000313" key="15">
    <source>
        <dbReference type="EMBL" id="CAH2319955.1"/>
    </source>
</evidence>
<evidence type="ECO:0000256" key="10">
    <source>
        <dbReference type="ARBA" id="ARBA00023224"/>
    </source>
</evidence>
<dbReference type="InterPro" id="IPR001828">
    <property type="entry name" value="ANF_lig-bd_rcpt"/>
</dbReference>
<evidence type="ECO:0000313" key="16">
    <source>
        <dbReference type="Proteomes" id="UP001295444"/>
    </source>
</evidence>
<evidence type="ECO:0000256" key="5">
    <source>
        <dbReference type="ARBA" id="ARBA00022989"/>
    </source>
</evidence>
<comment type="similarity">
    <text evidence="11">Belongs to the G-protein coupled receptor 3 family. TAS1R subfamily.</text>
</comment>
<protein>
    <recommendedName>
        <fullName evidence="12">Taste receptor type 1 member 3</fullName>
    </recommendedName>
</protein>
<evidence type="ECO:0000256" key="1">
    <source>
        <dbReference type="ARBA" id="ARBA00004651"/>
    </source>
</evidence>
<keyword evidence="10" id="KW-0807">Transducer</keyword>
<dbReference type="InterPro" id="IPR017978">
    <property type="entry name" value="GPCR_3_C"/>
</dbReference>
<evidence type="ECO:0000256" key="9">
    <source>
        <dbReference type="ARBA" id="ARBA00023180"/>
    </source>
</evidence>
<keyword evidence="2" id="KW-1003">Cell membrane</keyword>
<dbReference type="GO" id="GO:0005886">
    <property type="term" value="C:plasma membrane"/>
    <property type="evidence" value="ECO:0007669"/>
    <property type="project" value="UniProtKB-SubCell"/>
</dbReference>
<dbReference type="FunFam" id="3.40.50.2300:FF:000016">
    <property type="entry name" value="Taste 1 receptor member 2"/>
    <property type="match status" value="1"/>
</dbReference>
<keyword evidence="7 13" id="KW-0472">Membrane</keyword>
<dbReference type="Gene3D" id="2.10.50.30">
    <property type="entry name" value="GPCR, family 3, nine cysteines domain"/>
    <property type="match status" value="1"/>
</dbReference>
<dbReference type="Proteomes" id="UP001295444">
    <property type="component" value="Chromosome 10"/>
</dbReference>
<organism evidence="15 16">
    <name type="scientific">Pelobates cultripes</name>
    <name type="common">Western spadefoot toad</name>
    <dbReference type="NCBI Taxonomy" id="61616"/>
    <lineage>
        <taxon>Eukaryota</taxon>
        <taxon>Metazoa</taxon>
        <taxon>Chordata</taxon>
        <taxon>Craniata</taxon>
        <taxon>Vertebrata</taxon>
        <taxon>Euteleostomi</taxon>
        <taxon>Amphibia</taxon>
        <taxon>Batrachia</taxon>
        <taxon>Anura</taxon>
        <taxon>Pelobatoidea</taxon>
        <taxon>Pelobatidae</taxon>
        <taxon>Pelobates</taxon>
    </lineage>
</organism>
<keyword evidence="3 13" id="KW-0812">Transmembrane</keyword>
<evidence type="ECO:0000256" key="2">
    <source>
        <dbReference type="ARBA" id="ARBA00022475"/>
    </source>
</evidence>
<keyword evidence="6" id="KW-0297">G-protein coupled receptor</keyword>
<proteinExistence type="inferred from homology"/>
<dbReference type="InterPro" id="IPR000068">
    <property type="entry name" value="GPCR_3_Ca_sens_rcpt-rel"/>
</dbReference>
<evidence type="ECO:0000256" key="11">
    <source>
        <dbReference type="ARBA" id="ARBA00038492"/>
    </source>
</evidence>